<feature type="region of interest" description="Disordered" evidence="1">
    <location>
        <begin position="217"/>
        <end position="268"/>
    </location>
</feature>
<reference evidence="2 3" key="1">
    <citation type="submission" date="2013-03" db="EMBL/GenBank/DDBJ databases">
        <title>The Genome Sequence of Cladophialophora psammophila CBS 110553.</title>
        <authorList>
            <consortium name="The Broad Institute Genomics Platform"/>
            <person name="Cuomo C."/>
            <person name="de Hoog S."/>
            <person name="Gorbushina A."/>
            <person name="Walker B."/>
            <person name="Young S.K."/>
            <person name="Zeng Q."/>
            <person name="Gargeya S."/>
            <person name="Fitzgerald M."/>
            <person name="Haas B."/>
            <person name="Abouelleil A."/>
            <person name="Allen A.W."/>
            <person name="Alvarado L."/>
            <person name="Arachchi H.M."/>
            <person name="Berlin A.M."/>
            <person name="Chapman S.B."/>
            <person name="Gainer-Dewar J."/>
            <person name="Goldberg J."/>
            <person name="Griggs A."/>
            <person name="Gujja S."/>
            <person name="Hansen M."/>
            <person name="Howarth C."/>
            <person name="Imamovic A."/>
            <person name="Ireland A."/>
            <person name="Larimer J."/>
            <person name="McCowan C."/>
            <person name="Murphy C."/>
            <person name="Pearson M."/>
            <person name="Poon T.W."/>
            <person name="Priest M."/>
            <person name="Roberts A."/>
            <person name="Saif S."/>
            <person name="Shea T."/>
            <person name="Sisk P."/>
            <person name="Sykes S."/>
            <person name="Wortman J."/>
            <person name="Nusbaum C."/>
            <person name="Birren B."/>
        </authorList>
    </citation>
    <scope>NUCLEOTIDE SEQUENCE [LARGE SCALE GENOMIC DNA]</scope>
    <source>
        <strain evidence="2 3">CBS 110553</strain>
    </source>
</reference>
<protein>
    <submittedName>
        <fullName evidence="2">Uncharacterized protein</fullName>
    </submittedName>
</protein>
<dbReference type="GeneID" id="19185864"/>
<evidence type="ECO:0000313" key="2">
    <source>
        <dbReference type="EMBL" id="EXJ76620.1"/>
    </source>
</evidence>
<feature type="compositionally biased region" description="Basic and acidic residues" evidence="1">
    <location>
        <begin position="227"/>
        <end position="259"/>
    </location>
</feature>
<organism evidence="2 3">
    <name type="scientific">Cladophialophora psammophila CBS 110553</name>
    <dbReference type="NCBI Taxonomy" id="1182543"/>
    <lineage>
        <taxon>Eukaryota</taxon>
        <taxon>Fungi</taxon>
        <taxon>Dikarya</taxon>
        <taxon>Ascomycota</taxon>
        <taxon>Pezizomycotina</taxon>
        <taxon>Eurotiomycetes</taxon>
        <taxon>Chaetothyriomycetidae</taxon>
        <taxon>Chaetothyriales</taxon>
        <taxon>Herpotrichiellaceae</taxon>
        <taxon>Cladophialophora</taxon>
    </lineage>
</organism>
<evidence type="ECO:0000256" key="1">
    <source>
        <dbReference type="SAM" id="MobiDB-lite"/>
    </source>
</evidence>
<dbReference type="OrthoDB" id="10465296at2759"/>
<dbReference type="Proteomes" id="UP000019471">
    <property type="component" value="Unassembled WGS sequence"/>
</dbReference>
<feature type="compositionally biased region" description="Basic and acidic residues" evidence="1">
    <location>
        <begin position="19"/>
        <end position="40"/>
    </location>
</feature>
<dbReference type="AlphaFoldDB" id="W9XH01"/>
<dbReference type="HOGENOM" id="CLU_1038309_0_0_1"/>
<keyword evidence="3" id="KW-1185">Reference proteome</keyword>
<dbReference type="EMBL" id="AMGX01000001">
    <property type="protein sequence ID" value="EXJ76620.1"/>
    <property type="molecule type" value="Genomic_DNA"/>
</dbReference>
<gene>
    <name evidence="2" type="ORF">A1O5_01128</name>
</gene>
<feature type="compositionally biased region" description="Polar residues" evidence="1">
    <location>
        <begin position="41"/>
        <end position="65"/>
    </location>
</feature>
<name>W9XH01_9EURO</name>
<sequence>MGLRGNSGGRSMMVVKDQSQIDKKIEEIQTFKERIEEKSLRSNTDQNSQDESNRGNNSNDQTIEQKPTEDNQSKSQPSFLAWPSSEPTISTIAWLLREQEVQRRAQHLEAMKTAEAEKVQQAAEAELRLQKAFALKREAFIEKATKFSATAAEYDKIERAGQRKFDHIMKNISLFECKLRKKVKQLNEERHRMYLKAMKQLKETYYREMEILFKTEAESEEAESEEAESKEVKGNEAKGKEANCKQPAQDEKARDEEVKAPGQNSLPE</sequence>
<dbReference type="RefSeq" id="XP_007739937.1">
    <property type="nucleotide sequence ID" value="XM_007741747.1"/>
</dbReference>
<feature type="region of interest" description="Disordered" evidence="1">
    <location>
        <begin position="1"/>
        <end position="83"/>
    </location>
</feature>
<proteinExistence type="predicted"/>
<accession>W9XH01</accession>
<comment type="caution">
    <text evidence="2">The sequence shown here is derived from an EMBL/GenBank/DDBJ whole genome shotgun (WGS) entry which is preliminary data.</text>
</comment>
<evidence type="ECO:0000313" key="3">
    <source>
        <dbReference type="Proteomes" id="UP000019471"/>
    </source>
</evidence>